<dbReference type="OrthoDB" id="2437108at2759"/>
<organism evidence="1 2">
    <name type="scientific">Diversispora eburnea</name>
    <dbReference type="NCBI Taxonomy" id="1213867"/>
    <lineage>
        <taxon>Eukaryota</taxon>
        <taxon>Fungi</taxon>
        <taxon>Fungi incertae sedis</taxon>
        <taxon>Mucoromycota</taxon>
        <taxon>Glomeromycotina</taxon>
        <taxon>Glomeromycetes</taxon>
        <taxon>Diversisporales</taxon>
        <taxon>Diversisporaceae</taxon>
        <taxon>Diversispora</taxon>
    </lineage>
</organism>
<evidence type="ECO:0000313" key="2">
    <source>
        <dbReference type="Proteomes" id="UP000789706"/>
    </source>
</evidence>
<reference evidence="1" key="1">
    <citation type="submission" date="2021-06" db="EMBL/GenBank/DDBJ databases">
        <authorList>
            <person name="Kallberg Y."/>
            <person name="Tangrot J."/>
            <person name="Rosling A."/>
        </authorList>
    </citation>
    <scope>NUCLEOTIDE SEQUENCE</scope>
    <source>
        <strain evidence="1">AZ414A</strain>
    </source>
</reference>
<dbReference type="EMBL" id="CAJVPK010000643">
    <property type="protein sequence ID" value="CAG8535638.1"/>
    <property type="molecule type" value="Genomic_DNA"/>
</dbReference>
<dbReference type="Proteomes" id="UP000789706">
    <property type="component" value="Unassembled WGS sequence"/>
</dbReference>
<accession>A0A9N9APQ5</accession>
<comment type="caution">
    <text evidence="1">The sequence shown here is derived from an EMBL/GenBank/DDBJ whole genome shotgun (WGS) entry which is preliminary data.</text>
</comment>
<feature type="non-terminal residue" evidence="1">
    <location>
        <position position="1"/>
    </location>
</feature>
<dbReference type="AlphaFoldDB" id="A0A9N9APQ5"/>
<proteinExistence type="predicted"/>
<gene>
    <name evidence="1" type="ORF">DEBURN_LOCUS6358</name>
</gene>
<evidence type="ECO:0000313" key="1">
    <source>
        <dbReference type="EMBL" id="CAG8535638.1"/>
    </source>
</evidence>
<keyword evidence="2" id="KW-1185">Reference proteome</keyword>
<protein>
    <submittedName>
        <fullName evidence="1">4573_t:CDS:1</fullName>
    </submittedName>
</protein>
<sequence length="75" mass="8725">VPELNEEGISKIFSLYEIGKIHFQKILAQDVYKTESRITSRRHVCNINAYTYVQLLEREKKANKQVNNPTQVSTT</sequence>
<name>A0A9N9APQ5_9GLOM</name>